<accession>A0A364P3Q0</accession>
<protein>
    <submittedName>
        <fullName evidence="1">Uncharacterized protein</fullName>
    </submittedName>
</protein>
<keyword evidence="2" id="KW-1185">Reference proteome</keyword>
<dbReference type="AlphaFoldDB" id="A0A364P3Q0"/>
<proteinExistence type="predicted"/>
<dbReference type="Proteomes" id="UP000251075">
    <property type="component" value="Unassembled WGS sequence"/>
</dbReference>
<evidence type="ECO:0000313" key="1">
    <source>
        <dbReference type="EMBL" id="RAU23953.1"/>
    </source>
</evidence>
<gene>
    <name evidence="1" type="ORF">CU669_02460</name>
</gene>
<name>A0A364P3Q0_9PROT</name>
<dbReference type="EMBL" id="PGTO01000001">
    <property type="protein sequence ID" value="RAU23953.1"/>
    <property type="molecule type" value="Genomic_DNA"/>
</dbReference>
<organism evidence="1 2">
    <name type="scientific">Paramagnetospirillum kuznetsovii</name>
    <dbReference type="NCBI Taxonomy" id="2053833"/>
    <lineage>
        <taxon>Bacteria</taxon>
        <taxon>Pseudomonadati</taxon>
        <taxon>Pseudomonadota</taxon>
        <taxon>Alphaproteobacteria</taxon>
        <taxon>Rhodospirillales</taxon>
        <taxon>Magnetospirillaceae</taxon>
        <taxon>Paramagnetospirillum</taxon>
    </lineage>
</organism>
<evidence type="ECO:0000313" key="2">
    <source>
        <dbReference type="Proteomes" id="UP000251075"/>
    </source>
</evidence>
<reference evidence="1 2" key="1">
    <citation type="submission" date="2017-11" db="EMBL/GenBank/DDBJ databases">
        <title>Draft genome sequence of magnetotactic bacterium Magnetospirillum kuznetsovii LBB-42.</title>
        <authorList>
            <person name="Grouzdev D.S."/>
            <person name="Rysina M.S."/>
            <person name="Baslerov R.V."/>
            <person name="Koziaeva V."/>
        </authorList>
    </citation>
    <scope>NUCLEOTIDE SEQUENCE [LARGE SCALE GENOMIC DNA]</scope>
    <source>
        <strain evidence="1 2">LBB-42</strain>
    </source>
</reference>
<comment type="caution">
    <text evidence="1">The sequence shown here is derived from an EMBL/GenBank/DDBJ whole genome shotgun (WGS) entry which is preliminary data.</text>
</comment>
<sequence length="85" mass="8477">MGAGAGAGAETGAAGGAAPMAAVTAGSVPVAWGAGPGSGGEVEAEDSWDEAPWRIYSSTAFFDGYWSRTSPVWPSRNSTTAKPAW</sequence>